<keyword evidence="1" id="KW-0732">Signal</keyword>
<dbReference type="InterPro" id="IPR000757">
    <property type="entry name" value="Beta-glucanase-like"/>
</dbReference>
<reference evidence="3" key="2">
    <citation type="journal article" date="2015" name="Gigascience">
        <title>Reconstructing a comprehensive transcriptome assembly of a white-pupal translocated strain of the pest fruit fly Bactrocera cucurbitae.</title>
        <authorList>
            <person name="Sim S.B."/>
            <person name="Calla B."/>
            <person name="Hall B."/>
            <person name="DeRego T."/>
            <person name="Geib S.M."/>
        </authorList>
    </citation>
    <scope>NUCLEOTIDE SEQUENCE</scope>
</reference>
<dbReference type="SUPFAM" id="SSF49899">
    <property type="entry name" value="Concanavalin A-like lectins/glucanases"/>
    <property type="match status" value="1"/>
</dbReference>
<accession>A0A0A1XHB8</accession>
<organism evidence="3">
    <name type="scientific">Zeugodacus cucurbitae</name>
    <name type="common">Melon fruit fly</name>
    <name type="synonym">Bactrocera cucurbitae</name>
    <dbReference type="NCBI Taxonomy" id="28588"/>
    <lineage>
        <taxon>Eukaryota</taxon>
        <taxon>Metazoa</taxon>
        <taxon>Ecdysozoa</taxon>
        <taxon>Arthropoda</taxon>
        <taxon>Hexapoda</taxon>
        <taxon>Insecta</taxon>
        <taxon>Pterygota</taxon>
        <taxon>Neoptera</taxon>
        <taxon>Endopterygota</taxon>
        <taxon>Diptera</taxon>
        <taxon>Brachycera</taxon>
        <taxon>Muscomorpha</taxon>
        <taxon>Tephritoidea</taxon>
        <taxon>Tephritidae</taxon>
        <taxon>Zeugodacus</taxon>
        <taxon>Zeugodacus</taxon>
    </lineage>
</organism>
<name>A0A0A1XHB8_ZEUCU</name>
<dbReference type="Pfam" id="PF00722">
    <property type="entry name" value="Glyco_hydro_16"/>
    <property type="match status" value="1"/>
</dbReference>
<dbReference type="EMBL" id="GBXI01003950">
    <property type="protein sequence ID" value="JAD10342.1"/>
    <property type="molecule type" value="Transcribed_RNA"/>
</dbReference>
<proteinExistence type="predicted"/>
<dbReference type="Gene3D" id="2.60.120.200">
    <property type="match status" value="1"/>
</dbReference>
<dbReference type="AlphaFoldDB" id="A0A0A1XHB8"/>
<dbReference type="InterPro" id="IPR050546">
    <property type="entry name" value="Glycosyl_Hydrlase_16"/>
</dbReference>
<dbReference type="PROSITE" id="PS51762">
    <property type="entry name" value="GH16_2"/>
    <property type="match status" value="1"/>
</dbReference>
<dbReference type="InterPro" id="IPR013320">
    <property type="entry name" value="ConA-like_dom_sf"/>
</dbReference>
<gene>
    <name evidence="3" type="primary">GNBP2_1</name>
    <name evidence="3" type="ORF">g.39983</name>
</gene>
<dbReference type="GO" id="GO:0005975">
    <property type="term" value="P:carbohydrate metabolic process"/>
    <property type="evidence" value="ECO:0007669"/>
    <property type="project" value="InterPro"/>
</dbReference>
<evidence type="ECO:0000313" key="3">
    <source>
        <dbReference type="EMBL" id="JAD10342.1"/>
    </source>
</evidence>
<protein>
    <submittedName>
        <fullName evidence="3">Gram-negative bacteria-binding protein 2</fullName>
    </submittedName>
</protein>
<sequence>MRLFLLNISFLWLCCYGELSVMADVVLDILIDGYKVLILDQINDTSDPQRTMNVDKQSETKVIINQKLSNTTFKPNELIFEELFETSTLTNWTYDKFIHSNAIGDQSGDFTALSDDNQNLYVSNGKLFITPTISRNGLGSRFVVSGCRRPACYEDNDFTCKYEKSNKRAYEYPAPVNSARISTNGTFSFTYGRIEINATLPNGDWLFPYIMLMPDKLNCTMRKQLRIAFATSVDLENNHLRGGPVILQARENTQSAKLYFTRLSHMALNMNFNVDGFHNFTMVWTSKGMSWYVDGQLYGWLLNNGDYAEPYHIVLGVGAGGDLEFEDTTSKPWQNGDIHAFTLFHRSFTGCCARQSYRKSCVENKKERMCSIAWGPRATMVVKSVRVYAI</sequence>
<feature type="domain" description="GH16" evidence="2">
    <location>
        <begin position="104"/>
        <end position="390"/>
    </location>
</feature>
<reference evidence="3" key="1">
    <citation type="submission" date="2014-11" db="EMBL/GenBank/DDBJ databases">
        <authorList>
            <person name="Geib S."/>
        </authorList>
    </citation>
    <scope>NUCLEOTIDE SEQUENCE</scope>
</reference>
<evidence type="ECO:0000256" key="1">
    <source>
        <dbReference type="SAM" id="SignalP"/>
    </source>
</evidence>
<feature type="signal peptide" evidence="1">
    <location>
        <begin position="1"/>
        <end position="17"/>
    </location>
</feature>
<feature type="chain" id="PRO_5001994749" evidence="1">
    <location>
        <begin position="18"/>
        <end position="390"/>
    </location>
</feature>
<dbReference type="OrthoDB" id="4781at2759"/>
<evidence type="ECO:0000259" key="2">
    <source>
        <dbReference type="PROSITE" id="PS51762"/>
    </source>
</evidence>
<dbReference type="GeneID" id="105216269"/>
<dbReference type="PANTHER" id="PTHR10963:SF60">
    <property type="entry name" value="GRAM-NEGATIVE BACTERIA-BINDING PROTEIN 1-RELATED"/>
    <property type="match status" value="1"/>
</dbReference>
<dbReference type="GO" id="GO:0004553">
    <property type="term" value="F:hydrolase activity, hydrolyzing O-glycosyl compounds"/>
    <property type="evidence" value="ECO:0007669"/>
    <property type="project" value="InterPro"/>
</dbReference>
<dbReference type="PANTHER" id="PTHR10963">
    <property type="entry name" value="GLYCOSYL HYDROLASE-RELATED"/>
    <property type="match status" value="1"/>
</dbReference>